<dbReference type="PANTHER" id="PTHR42959">
    <property type="entry name" value="CARBAMOYLTRANSFERASE"/>
    <property type="match status" value="1"/>
</dbReference>
<dbReference type="Pfam" id="PF22521">
    <property type="entry name" value="HypF_C_2"/>
    <property type="match status" value="1"/>
</dbReference>
<evidence type="ECO:0000313" key="5">
    <source>
        <dbReference type="Proteomes" id="UP000198407"/>
    </source>
</evidence>
<evidence type="ECO:0000259" key="2">
    <source>
        <dbReference type="Pfam" id="PF17788"/>
    </source>
</evidence>
<dbReference type="InterPro" id="IPR041440">
    <property type="entry name" value="HypF_C"/>
</dbReference>
<proteinExistence type="inferred from homology"/>
<evidence type="ECO:0000259" key="3">
    <source>
        <dbReference type="Pfam" id="PF22521"/>
    </source>
</evidence>
<dbReference type="RefSeq" id="WP_042126949.1">
    <property type="nucleotide sequence ID" value="NZ_FZOL01000003.1"/>
</dbReference>
<dbReference type="Gene3D" id="3.30.420.40">
    <property type="match status" value="1"/>
</dbReference>
<protein>
    <submittedName>
        <fullName evidence="4">Hydrogenase maturation protein HypF</fullName>
    </submittedName>
</protein>
<keyword evidence="5" id="KW-1185">Reference proteome</keyword>
<sequence>MTELRVQPLPNAEVWPPVLACGAWLKNSACLLQGDQVIWSPVHGDLGEADNCLALEASVQRLLDCAEAPPRAVAHDLHPDFHSTRVALATAARLGVAALGVQHHHAHIAALRAEHGLRGPVLGLALDGVGLGSDGQAWGGELLWVDDSAWRRLGALLPLPLPGGDSAAREPWRLVAAALHLLGRADEISARLEPLVGTSAASTVARMLERRLNCPLSSGAGRWFDVAAGILGLSVRQAFEAEAAIALERQASDYLAHAPAPGIDGLWHLRSDGRLDLLPLLSRLFELADQGQAGQGAALFHLTLAAALADWVAAHSSDLPVLLGGGCFVNRLLTQHLEQHLLAQGRRVYCARSVSCGDAGLALGQAWVAARLGAADRPSVEPLEDLTACA</sequence>
<dbReference type="EMBL" id="FZOL01000003">
    <property type="protein sequence ID" value="SNS13659.1"/>
    <property type="molecule type" value="Genomic_DNA"/>
</dbReference>
<dbReference type="Pfam" id="PF17788">
    <property type="entry name" value="HypF_C"/>
    <property type="match status" value="1"/>
</dbReference>
<dbReference type="STRING" id="1215104.GCA_000730585_01876"/>
<organism evidence="4 5">
    <name type="scientific">Pseudomonas japonica</name>
    <dbReference type="NCBI Taxonomy" id="256466"/>
    <lineage>
        <taxon>Bacteria</taxon>
        <taxon>Pseudomonadati</taxon>
        <taxon>Pseudomonadota</taxon>
        <taxon>Gammaproteobacteria</taxon>
        <taxon>Pseudomonadales</taxon>
        <taxon>Pseudomonadaceae</taxon>
        <taxon>Pseudomonas</taxon>
    </lineage>
</organism>
<evidence type="ECO:0000313" key="4">
    <source>
        <dbReference type="EMBL" id="SNS13659.1"/>
    </source>
</evidence>
<name>A0A239C152_9PSED</name>
<evidence type="ECO:0000256" key="1">
    <source>
        <dbReference type="ARBA" id="ARBA00008097"/>
    </source>
</evidence>
<dbReference type="AlphaFoldDB" id="A0A239C152"/>
<dbReference type="GO" id="GO:0051604">
    <property type="term" value="P:protein maturation"/>
    <property type="evidence" value="ECO:0007669"/>
    <property type="project" value="TreeGrafter"/>
</dbReference>
<dbReference type="InterPro" id="IPR055128">
    <property type="entry name" value="HypF_C_2"/>
</dbReference>
<dbReference type="Proteomes" id="UP000198407">
    <property type="component" value="Unassembled WGS sequence"/>
</dbReference>
<accession>A0A239C152</accession>
<dbReference type="InterPro" id="IPR051060">
    <property type="entry name" value="Carbamoyltrans_HypF-like"/>
</dbReference>
<reference evidence="5" key="1">
    <citation type="submission" date="2017-06" db="EMBL/GenBank/DDBJ databases">
        <authorList>
            <person name="Varghese N."/>
            <person name="Submissions S."/>
        </authorList>
    </citation>
    <scope>NUCLEOTIDE SEQUENCE [LARGE SCALE GENOMIC DNA]</scope>
    <source>
        <strain evidence="5">DSM 22348</strain>
    </source>
</reference>
<dbReference type="OrthoDB" id="9808093at2"/>
<dbReference type="PANTHER" id="PTHR42959:SF1">
    <property type="entry name" value="CARBAMOYLTRANSFERASE HYPF"/>
    <property type="match status" value="1"/>
</dbReference>
<dbReference type="GO" id="GO:0008270">
    <property type="term" value="F:zinc ion binding"/>
    <property type="evidence" value="ECO:0007669"/>
    <property type="project" value="TreeGrafter"/>
</dbReference>
<dbReference type="GO" id="GO:0016743">
    <property type="term" value="F:carboxyl- or carbamoyltransferase activity"/>
    <property type="evidence" value="ECO:0007669"/>
    <property type="project" value="TreeGrafter"/>
</dbReference>
<feature type="domain" description="Carbamoyltransferase Kae1-like" evidence="3">
    <location>
        <begin position="123"/>
        <end position="365"/>
    </location>
</feature>
<feature type="domain" description="HypF Kae1-like" evidence="2">
    <location>
        <begin position="16"/>
        <end position="114"/>
    </location>
</feature>
<gene>
    <name evidence="4" type="ORF">SAMN05444352_103304</name>
</gene>
<comment type="similarity">
    <text evidence="1">Belongs to the carbamoyltransferase HypF family.</text>
</comment>
<dbReference type="Gene3D" id="3.30.420.360">
    <property type="match status" value="1"/>
</dbReference>